<reference evidence="1" key="1">
    <citation type="journal article" date="2019" name="Plant J.">
        <title>Chlorella vulgaris genome assembly and annotation reveals the molecular basis for metabolic acclimation to high light conditions.</title>
        <authorList>
            <person name="Cecchin M."/>
            <person name="Marcolungo L."/>
            <person name="Rossato M."/>
            <person name="Girolomoni L."/>
            <person name="Cosentino E."/>
            <person name="Cuine S."/>
            <person name="Li-Beisson Y."/>
            <person name="Delledonne M."/>
            <person name="Ballottari M."/>
        </authorList>
    </citation>
    <scope>NUCLEOTIDE SEQUENCE</scope>
    <source>
        <strain evidence="1">211/11P</strain>
    </source>
</reference>
<evidence type="ECO:0000313" key="2">
    <source>
        <dbReference type="Proteomes" id="UP001055712"/>
    </source>
</evidence>
<dbReference type="EMBL" id="SIDB01000005">
    <property type="protein sequence ID" value="KAI3432535.1"/>
    <property type="molecule type" value="Genomic_DNA"/>
</dbReference>
<name>A0A9D4YY23_CHLVU</name>
<proteinExistence type="predicted"/>
<sequence>MSFREFYEGWTAVGLKRLPAFKDYVTYALDLPVEQYSGLVMQTCTDDQVLQFTNDPRAETKLSILSSATAKAIDNPVFLTYSEDASRKQVPVREHMCMVLMVEGRVLGVALTMSPSVPTSAMYDFFLPRDMASHVVRVLVIAALPHPASWWECLDGTEDVALYDARGVFASWFPYHEPGPGGQSSVFLFTRRSHLASMLRDELGTELLPRWNSARDHFVGQAVRSWLLARTLTRACAVSRLPDLYVSYRASRKCVRDMHVHIAPFDVFMARFERQV</sequence>
<gene>
    <name evidence="1" type="ORF">D9Q98_004084</name>
</gene>
<accession>A0A9D4YY23</accession>
<reference evidence="1" key="2">
    <citation type="submission" date="2020-11" db="EMBL/GenBank/DDBJ databases">
        <authorList>
            <person name="Cecchin M."/>
            <person name="Marcolungo L."/>
            <person name="Rossato M."/>
            <person name="Girolomoni L."/>
            <person name="Cosentino E."/>
            <person name="Cuine S."/>
            <person name="Li-Beisson Y."/>
            <person name="Delledonne M."/>
            <person name="Ballottari M."/>
        </authorList>
    </citation>
    <scope>NUCLEOTIDE SEQUENCE</scope>
    <source>
        <strain evidence="1">211/11P</strain>
        <tissue evidence="1">Whole cell</tissue>
    </source>
</reference>
<organism evidence="1 2">
    <name type="scientific">Chlorella vulgaris</name>
    <name type="common">Green alga</name>
    <dbReference type="NCBI Taxonomy" id="3077"/>
    <lineage>
        <taxon>Eukaryota</taxon>
        <taxon>Viridiplantae</taxon>
        <taxon>Chlorophyta</taxon>
        <taxon>core chlorophytes</taxon>
        <taxon>Trebouxiophyceae</taxon>
        <taxon>Chlorellales</taxon>
        <taxon>Chlorellaceae</taxon>
        <taxon>Chlorella clade</taxon>
        <taxon>Chlorella</taxon>
    </lineage>
</organism>
<keyword evidence="2" id="KW-1185">Reference proteome</keyword>
<dbReference type="AlphaFoldDB" id="A0A9D4YY23"/>
<comment type="caution">
    <text evidence="1">The sequence shown here is derived from an EMBL/GenBank/DDBJ whole genome shotgun (WGS) entry which is preliminary data.</text>
</comment>
<evidence type="ECO:0000313" key="1">
    <source>
        <dbReference type="EMBL" id="KAI3432535.1"/>
    </source>
</evidence>
<protein>
    <submittedName>
        <fullName evidence="1">Uncharacterized protein</fullName>
    </submittedName>
</protein>
<dbReference type="Proteomes" id="UP001055712">
    <property type="component" value="Unassembled WGS sequence"/>
</dbReference>